<dbReference type="GO" id="GO:0044325">
    <property type="term" value="F:transmembrane transporter binding"/>
    <property type="evidence" value="ECO:0007669"/>
    <property type="project" value="TreeGrafter"/>
</dbReference>
<dbReference type="CDD" id="cd19814">
    <property type="entry name" value="Bbox1_RNF207-like"/>
    <property type="match status" value="1"/>
</dbReference>
<feature type="region of interest" description="Disordered" evidence="7">
    <location>
        <begin position="705"/>
        <end position="773"/>
    </location>
</feature>
<evidence type="ECO:0000259" key="8">
    <source>
        <dbReference type="PROSITE" id="PS50089"/>
    </source>
</evidence>
<dbReference type="GO" id="GO:0048471">
    <property type="term" value="C:perinuclear region of cytoplasm"/>
    <property type="evidence" value="ECO:0007669"/>
    <property type="project" value="TreeGrafter"/>
</dbReference>
<feature type="compositionally biased region" description="Basic and acidic residues" evidence="7">
    <location>
        <begin position="19"/>
        <end position="34"/>
    </location>
</feature>
<feature type="compositionally biased region" description="Low complexity" evidence="7">
    <location>
        <begin position="61"/>
        <end position="73"/>
    </location>
</feature>
<dbReference type="PANTHER" id="PTHR22635">
    <property type="entry name" value="RING FINGER PROTEIN 207"/>
    <property type="match status" value="1"/>
</dbReference>
<dbReference type="SUPFAM" id="SSF57850">
    <property type="entry name" value="RING/U-box"/>
    <property type="match status" value="1"/>
</dbReference>
<dbReference type="GO" id="GO:0008270">
    <property type="term" value="F:zinc ion binding"/>
    <property type="evidence" value="ECO:0007669"/>
    <property type="project" value="UniProtKB-KW"/>
</dbReference>
<gene>
    <name evidence="10" type="ORF">Pcinc_024067</name>
</gene>
<dbReference type="InterPro" id="IPR000315">
    <property type="entry name" value="Znf_B-box"/>
</dbReference>
<protein>
    <recommendedName>
        <fullName evidence="1">RING finger protein 207</fullName>
    </recommendedName>
</protein>
<feature type="compositionally biased region" description="Basic and acidic residues" evidence="7">
    <location>
        <begin position="759"/>
        <end position="773"/>
    </location>
</feature>
<feature type="compositionally biased region" description="Gly residues" evidence="7">
    <location>
        <begin position="74"/>
        <end position="100"/>
    </location>
</feature>
<evidence type="ECO:0000256" key="2">
    <source>
        <dbReference type="ARBA" id="ARBA00022723"/>
    </source>
</evidence>
<dbReference type="PROSITE" id="PS00518">
    <property type="entry name" value="ZF_RING_1"/>
    <property type="match status" value="1"/>
</dbReference>
<dbReference type="InterPro" id="IPR017907">
    <property type="entry name" value="Znf_RING_CS"/>
</dbReference>
<evidence type="ECO:0000256" key="3">
    <source>
        <dbReference type="ARBA" id="ARBA00022771"/>
    </source>
</evidence>
<dbReference type="EMBL" id="JAWQEG010002617">
    <property type="protein sequence ID" value="KAK3870732.1"/>
    <property type="molecule type" value="Genomic_DNA"/>
</dbReference>
<dbReference type="PANTHER" id="PTHR22635:SF0">
    <property type="entry name" value="RING FINGER PROTEIN 207"/>
    <property type="match status" value="1"/>
</dbReference>
<dbReference type="Proteomes" id="UP001286313">
    <property type="component" value="Unassembled WGS sequence"/>
</dbReference>
<reference evidence="10" key="1">
    <citation type="submission" date="2023-10" db="EMBL/GenBank/DDBJ databases">
        <title>Genome assemblies of two species of porcelain crab, Petrolisthes cinctipes and Petrolisthes manimaculis (Anomura: Porcellanidae).</title>
        <authorList>
            <person name="Angst P."/>
        </authorList>
    </citation>
    <scope>NUCLEOTIDE SEQUENCE</scope>
    <source>
        <strain evidence="10">PB745_01</strain>
        <tissue evidence="10">Gill</tissue>
    </source>
</reference>
<feature type="compositionally biased region" description="Low complexity" evidence="7">
    <location>
        <begin position="483"/>
        <end position="498"/>
    </location>
</feature>
<proteinExistence type="predicted"/>
<feature type="coiled-coil region" evidence="6">
    <location>
        <begin position="550"/>
        <end position="610"/>
    </location>
</feature>
<keyword evidence="2" id="KW-0479">Metal-binding</keyword>
<feature type="region of interest" description="Disordered" evidence="7">
    <location>
        <begin position="476"/>
        <end position="520"/>
    </location>
</feature>
<evidence type="ECO:0000256" key="6">
    <source>
        <dbReference type="SAM" id="Coils"/>
    </source>
</evidence>
<dbReference type="Gene3D" id="1.20.58.1540">
    <property type="entry name" value="Actin interacting protein 3, C-terminal domain"/>
    <property type="match status" value="1"/>
</dbReference>
<dbReference type="Gene3D" id="3.30.160.60">
    <property type="entry name" value="Classic Zinc Finger"/>
    <property type="match status" value="1"/>
</dbReference>
<feature type="region of interest" description="Disordered" evidence="7">
    <location>
        <begin position="19"/>
        <end position="102"/>
    </location>
</feature>
<dbReference type="GO" id="GO:0030544">
    <property type="term" value="F:Hsp70 protein binding"/>
    <property type="evidence" value="ECO:0007669"/>
    <property type="project" value="InterPro"/>
</dbReference>
<evidence type="ECO:0000259" key="9">
    <source>
        <dbReference type="PROSITE" id="PS50119"/>
    </source>
</evidence>
<accession>A0AAE1FB49</accession>
<comment type="caution">
    <text evidence="10">The sequence shown here is derived from an EMBL/GenBank/DDBJ whole genome shotgun (WGS) entry which is preliminary data.</text>
</comment>
<evidence type="ECO:0000256" key="1">
    <source>
        <dbReference type="ARBA" id="ARBA00021526"/>
    </source>
</evidence>
<dbReference type="SMART" id="SM00336">
    <property type="entry name" value="BBOX"/>
    <property type="match status" value="1"/>
</dbReference>
<dbReference type="PROSITE" id="PS50089">
    <property type="entry name" value="ZF_RING_2"/>
    <property type="match status" value="1"/>
</dbReference>
<evidence type="ECO:0000256" key="7">
    <source>
        <dbReference type="SAM" id="MobiDB-lite"/>
    </source>
</evidence>
<dbReference type="Pfam" id="PF00643">
    <property type="entry name" value="zf-B_box"/>
    <property type="match status" value="1"/>
</dbReference>
<evidence type="ECO:0000313" key="10">
    <source>
        <dbReference type="EMBL" id="KAK3870732.1"/>
    </source>
</evidence>
<dbReference type="InterPro" id="IPR013083">
    <property type="entry name" value="Znf_RING/FYVE/PHD"/>
</dbReference>
<feature type="domain" description="B box-type" evidence="9">
    <location>
        <begin position="179"/>
        <end position="228"/>
    </location>
</feature>
<dbReference type="Gene3D" id="3.30.40.10">
    <property type="entry name" value="Zinc/RING finger domain, C3HC4 (zinc finger)"/>
    <property type="match status" value="1"/>
</dbReference>
<feature type="coiled-coil region" evidence="6">
    <location>
        <begin position="305"/>
        <end position="364"/>
    </location>
</feature>
<dbReference type="Pfam" id="PF00097">
    <property type="entry name" value="zf-C3HC4"/>
    <property type="match status" value="1"/>
</dbReference>
<name>A0AAE1FB49_PETCI</name>
<dbReference type="Pfam" id="PF03915">
    <property type="entry name" value="AIP3"/>
    <property type="match status" value="1"/>
</dbReference>
<dbReference type="InterPro" id="IPR022782">
    <property type="entry name" value="AIP3-like_C"/>
</dbReference>
<evidence type="ECO:0000256" key="4">
    <source>
        <dbReference type="ARBA" id="ARBA00022833"/>
    </source>
</evidence>
<keyword evidence="4" id="KW-0862">Zinc</keyword>
<dbReference type="PROSITE" id="PS50119">
    <property type="entry name" value="ZF_BBOX"/>
    <property type="match status" value="1"/>
</dbReference>
<organism evidence="10 11">
    <name type="scientific">Petrolisthes cinctipes</name>
    <name type="common">Flat porcelain crab</name>
    <dbReference type="NCBI Taxonomy" id="88211"/>
    <lineage>
        <taxon>Eukaryota</taxon>
        <taxon>Metazoa</taxon>
        <taxon>Ecdysozoa</taxon>
        <taxon>Arthropoda</taxon>
        <taxon>Crustacea</taxon>
        <taxon>Multicrustacea</taxon>
        <taxon>Malacostraca</taxon>
        <taxon>Eumalacostraca</taxon>
        <taxon>Eucarida</taxon>
        <taxon>Decapoda</taxon>
        <taxon>Pleocyemata</taxon>
        <taxon>Anomura</taxon>
        <taxon>Galatheoidea</taxon>
        <taxon>Porcellanidae</taxon>
        <taxon>Petrolisthes</taxon>
    </lineage>
</organism>
<keyword evidence="11" id="KW-1185">Reference proteome</keyword>
<dbReference type="InterPro" id="IPR018957">
    <property type="entry name" value="Znf_C3HC4_RING-type"/>
</dbReference>
<evidence type="ECO:0000313" key="11">
    <source>
        <dbReference type="Proteomes" id="UP001286313"/>
    </source>
</evidence>
<dbReference type="InterPro" id="IPR001841">
    <property type="entry name" value="Znf_RING"/>
</dbReference>
<evidence type="ECO:0000256" key="5">
    <source>
        <dbReference type="PROSITE-ProRule" id="PRU00024"/>
    </source>
</evidence>
<keyword evidence="3 5" id="KW-0863">Zinc-finger</keyword>
<sequence>MKGMMKEAKVVVEERRKWGMEEKKNESKWGRWDGRVGSVAASHGSREGGGGPGPGAPPAPSAAAAAAGPARRGGSVGSAGGGGGRGGAGAGGDGGGGGGLEETLEQWSRNPLLCWLCEQLYEDPCLLACYHTFCSRCLRPRLHDSKLLCPLCGKVTALKDGQLPPRDALMVFLVESSCEERPTCANCDKSISQSAMFFCNTCGQALCGHCREETHRARMFSLHDIIHMSKRGKDSNRKCAVHGEPQIMFSTTKRTMLCITCFRESAMDARLHCIDLDAAYTQGSKKLERAVMLPGETLIPIDTAYTQARQKLDRAAMSIRELQNSVRDGVILFKALLDELRKNMEAEKTNISTLSENLQETVRRTQEALLREVDGQYEAKDKLFRSQLSSLGALLPIIQVHLLMCTTFSSSATKYEFLDLVFQLMERLAAIAHLSHPLSFFPRPGQSSQVRSNFKSEFARSLEPLLSVVGKARGDASAHTMPSGSSGCSEKQSSEGGCASRPPSAASVMGPGASTFPPASRRSLSAARLKILETGGPFAEHCKTHDVRFRQDLTAKFTRLKEEAQELHRDVTLRRCLTRRGRVEEIVRECAALEEEFRAYSDEMEDLRAVFDSAWDDQIQRVYAEQEVFQAQVNDVASLRDENKRLMIIAQQLEPYIRSITALMERISPKLQVPQGGAASTVSVVDSSENIMQQILEQITACKPDQQQRVEGRGCGDGASRVGGPTDDSQGGVSGGIPTPPDPPHAHRTPDQQDEEDSDRGHGECRGWGMHDG</sequence>
<dbReference type="InterPro" id="IPR039320">
    <property type="entry name" value="RNF207"/>
</dbReference>
<feature type="domain" description="RING-type" evidence="8">
    <location>
        <begin position="114"/>
        <end position="152"/>
    </location>
</feature>
<keyword evidence="6" id="KW-0175">Coiled coil</keyword>
<dbReference type="AlphaFoldDB" id="A0AAE1FB49"/>